<dbReference type="HOGENOM" id="CLU_1428725_0_0_1"/>
<dbReference type="RefSeq" id="XP_013270138.1">
    <property type="nucleotide sequence ID" value="XM_013414684.1"/>
</dbReference>
<name>A0A0D2FM37_9EURO</name>
<dbReference type="GeneID" id="25294623"/>
<dbReference type="VEuPathDB" id="FungiDB:Z518_06552"/>
<sequence>MATNTILLLGPRDWLHRNRVARGEQAGIPTGRNGESASVRTPEAFIISQVQRSVGNMNAGLIAAKPVLERYTAIMTPDRDGGLAKLRRGLDLEHYSALIITSANSKVVFRLSSFDRVRWVAVDEKVLRQLVEMPRKNNVELKEPLPYRKMNAYERHAGITPITSPHLAAPIAATTFEDGLSEQPEGNGRF</sequence>
<accession>A0A0D2FM37</accession>
<protein>
    <submittedName>
        <fullName evidence="1">Uncharacterized protein</fullName>
    </submittedName>
</protein>
<evidence type="ECO:0000313" key="1">
    <source>
        <dbReference type="EMBL" id="KIX03002.1"/>
    </source>
</evidence>
<reference evidence="1 2" key="1">
    <citation type="submission" date="2015-01" db="EMBL/GenBank/DDBJ databases">
        <title>The Genome Sequence of Rhinocladiella mackenzie CBS 650.93.</title>
        <authorList>
            <consortium name="The Broad Institute Genomics Platform"/>
            <person name="Cuomo C."/>
            <person name="de Hoog S."/>
            <person name="Gorbushina A."/>
            <person name="Stielow B."/>
            <person name="Teixiera M."/>
            <person name="Abouelleil A."/>
            <person name="Chapman S.B."/>
            <person name="Priest M."/>
            <person name="Young S.K."/>
            <person name="Wortman J."/>
            <person name="Nusbaum C."/>
            <person name="Birren B."/>
        </authorList>
    </citation>
    <scope>NUCLEOTIDE SEQUENCE [LARGE SCALE GENOMIC DNA]</scope>
    <source>
        <strain evidence="1 2">CBS 650.93</strain>
    </source>
</reference>
<dbReference type="EMBL" id="KN847479">
    <property type="protein sequence ID" value="KIX03002.1"/>
    <property type="molecule type" value="Genomic_DNA"/>
</dbReference>
<organism evidence="1 2">
    <name type="scientific">Rhinocladiella mackenziei CBS 650.93</name>
    <dbReference type="NCBI Taxonomy" id="1442369"/>
    <lineage>
        <taxon>Eukaryota</taxon>
        <taxon>Fungi</taxon>
        <taxon>Dikarya</taxon>
        <taxon>Ascomycota</taxon>
        <taxon>Pezizomycotina</taxon>
        <taxon>Eurotiomycetes</taxon>
        <taxon>Chaetothyriomycetidae</taxon>
        <taxon>Chaetothyriales</taxon>
        <taxon>Herpotrichiellaceae</taxon>
        <taxon>Rhinocladiella</taxon>
    </lineage>
</organism>
<dbReference type="Proteomes" id="UP000053617">
    <property type="component" value="Unassembled WGS sequence"/>
</dbReference>
<gene>
    <name evidence="1" type="ORF">Z518_06552</name>
</gene>
<dbReference type="AlphaFoldDB" id="A0A0D2FM37"/>
<keyword evidence="2" id="KW-1185">Reference proteome</keyword>
<evidence type="ECO:0000313" key="2">
    <source>
        <dbReference type="Proteomes" id="UP000053617"/>
    </source>
</evidence>
<proteinExistence type="predicted"/>